<keyword evidence="1" id="KW-0732">Signal</keyword>
<accession>A0ABQ9YBA5</accession>
<comment type="caution">
    <text evidence="2">The sequence shown here is derived from an EMBL/GenBank/DDBJ whole genome shotgun (WGS) entry which is preliminary data.</text>
</comment>
<dbReference type="Proteomes" id="UP001281761">
    <property type="component" value="Unassembled WGS sequence"/>
</dbReference>
<name>A0ABQ9YBA5_9EUKA</name>
<feature type="signal peptide" evidence="1">
    <location>
        <begin position="1"/>
        <end position="18"/>
    </location>
</feature>
<organism evidence="2 3">
    <name type="scientific">Blattamonas nauphoetae</name>
    <dbReference type="NCBI Taxonomy" id="2049346"/>
    <lineage>
        <taxon>Eukaryota</taxon>
        <taxon>Metamonada</taxon>
        <taxon>Preaxostyla</taxon>
        <taxon>Oxymonadida</taxon>
        <taxon>Blattamonas</taxon>
    </lineage>
</organism>
<sequence length="705" mass="75666">MTLLLFLAETLPLTIVLCGKETESRSLRLFLDEHFQQSNSKNWNGNDIVHLPNGIFSSCGYPVISRTLTLEGMKTELHISAERNAIETESENGIESSSADDEWQLSIFRIRNSTVSLRSLCINSEGRSSLIASVSSSFVTVSESDIRSNGMNSPFVMLAGMVDGQSGDIGSCLDVWNCRHISSSLLSLVPLAELSRKSDLAVNGGKGWTEIEESGFASSIRISARSLSICDRCLKFGTGPLIGFGSGREMTARSGEHSALPWKVSSQLISSCVMNTTNTASNVKVDELEEMELTQVVTGSRVCSSTNHLYGTACVDMNANVMGSLLSLNTSFWSCLTDTPTHLGQHFKTRQDLAQSAFFKLCTFNDCTSSLHGGAIHLNDKGSLIVEECSFQTCQTGSSTGGAILFQPLQKASFIAKSSLFVECSSEYASGSIFFLSPSSTIVNCVFVNSTSSAYGGCICASYWDAVSTSSSITNCLFEECSTTGTDPNHPYSGGALYFFDASSIQLNFLNFRGNTATLYPGNDIMFFGVTPLITSRTIVGCTSTSDSPRLRVYQEAEGTDDHLPTPTTTPSIVLCEATTSDTDTAEFTLKMSQPMTGTVLVLIDNSGGTRTPTSDQAPNIGRVISFSFDNSDSSSCRVPLGESGLVQTPLDAYKVNTSLFVGSFVLSASCVLDESEENTLITVSGSGIPSGILSVTLRRHRPRL</sequence>
<evidence type="ECO:0000313" key="2">
    <source>
        <dbReference type="EMBL" id="KAK2961051.1"/>
    </source>
</evidence>
<dbReference type="SUPFAM" id="SSF51126">
    <property type="entry name" value="Pectin lyase-like"/>
    <property type="match status" value="1"/>
</dbReference>
<evidence type="ECO:0008006" key="4">
    <source>
        <dbReference type="Google" id="ProtNLM"/>
    </source>
</evidence>
<keyword evidence="3" id="KW-1185">Reference proteome</keyword>
<feature type="chain" id="PRO_5046894646" description="Right handed beta helix domain-containing protein" evidence="1">
    <location>
        <begin position="19"/>
        <end position="705"/>
    </location>
</feature>
<protein>
    <recommendedName>
        <fullName evidence="4">Right handed beta helix domain-containing protein</fullName>
    </recommendedName>
</protein>
<dbReference type="EMBL" id="JARBJD010000018">
    <property type="protein sequence ID" value="KAK2961051.1"/>
    <property type="molecule type" value="Genomic_DNA"/>
</dbReference>
<evidence type="ECO:0000256" key="1">
    <source>
        <dbReference type="SAM" id="SignalP"/>
    </source>
</evidence>
<evidence type="ECO:0000313" key="3">
    <source>
        <dbReference type="Proteomes" id="UP001281761"/>
    </source>
</evidence>
<gene>
    <name evidence="2" type="ORF">BLNAU_3819</name>
</gene>
<proteinExistence type="predicted"/>
<dbReference type="InterPro" id="IPR011050">
    <property type="entry name" value="Pectin_lyase_fold/virulence"/>
</dbReference>
<reference evidence="2 3" key="1">
    <citation type="journal article" date="2022" name="bioRxiv">
        <title>Genomics of Preaxostyla Flagellates Illuminates Evolutionary Transitions and the Path Towards Mitochondrial Loss.</title>
        <authorList>
            <person name="Novak L.V.F."/>
            <person name="Treitli S.C."/>
            <person name="Pyrih J."/>
            <person name="Halakuc P."/>
            <person name="Pipaliya S.V."/>
            <person name="Vacek V."/>
            <person name="Brzon O."/>
            <person name="Soukal P."/>
            <person name="Eme L."/>
            <person name="Dacks J.B."/>
            <person name="Karnkowska A."/>
            <person name="Elias M."/>
            <person name="Hampl V."/>
        </authorList>
    </citation>
    <scope>NUCLEOTIDE SEQUENCE [LARGE SCALE GENOMIC DNA]</scope>
    <source>
        <strain evidence="2">NAU3</strain>
        <tissue evidence="2">Gut</tissue>
    </source>
</reference>